<evidence type="ECO:0000256" key="2">
    <source>
        <dbReference type="ARBA" id="ARBA00011059"/>
    </source>
</evidence>
<evidence type="ECO:0000256" key="1">
    <source>
        <dbReference type="ARBA" id="ARBA00004245"/>
    </source>
</evidence>
<evidence type="ECO:0000256" key="7">
    <source>
        <dbReference type="SAM" id="MobiDB-lite"/>
    </source>
</evidence>
<gene>
    <name evidence="8" type="ORF">DGYR_LOCUS10535</name>
</gene>
<dbReference type="PANTHER" id="PTHR12442">
    <property type="entry name" value="DYNEIN INTERMEDIATE CHAIN"/>
    <property type="match status" value="1"/>
</dbReference>
<proteinExistence type="inferred from homology"/>
<feature type="compositionally biased region" description="Basic and acidic residues" evidence="7">
    <location>
        <begin position="1"/>
        <end position="31"/>
    </location>
</feature>
<dbReference type="GO" id="GO:0045503">
    <property type="term" value="F:dynein light chain binding"/>
    <property type="evidence" value="ECO:0007669"/>
    <property type="project" value="TreeGrafter"/>
</dbReference>
<dbReference type="Proteomes" id="UP000549394">
    <property type="component" value="Unassembled WGS sequence"/>
</dbReference>
<comment type="caution">
    <text evidence="8">The sequence shown here is derived from an EMBL/GenBank/DDBJ whole genome shotgun (WGS) entry which is preliminary data.</text>
</comment>
<dbReference type="AlphaFoldDB" id="A0A7I8W7H5"/>
<dbReference type="Pfam" id="PF00400">
    <property type="entry name" value="WD40"/>
    <property type="match status" value="1"/>
</dbReference>
<dbReference type="InterPro" id="IPR036322">
    <property type="entry name" value="WD40_repeat_dom_sf"/>
</dbReference>
<accession>A0A7I8W7H5</accession>
<dbReference type="Gene3D" id="2.130.10.10">
    <property type="entry name" value="YVTN repeat-like/Quinoprotein amine dehydrogenase"/>
    <property type="match status" value="2"/>
</dbReference>
<evidence type="ECO:0000313" key="8">
    <source>
        <dbReference type="EMBL" id="CAD5122771.1"/>
    </source>
</evidence>
<sequence>MSDRKLELERKKAKLEAMRAEKRKKEEEKRKQLGKTPAEPSFGIGDIEANKLLEGLGISRSSIEPNVSPQRSDVTSNTSSPIPITQQSGPPINLKPVSLSVSKVTQTSIPPREVVVYSKEVQTTNTEPPEALTYVDLDDADTDSLVVGIDTPPATKTDHHTQHLPQQTEKELNAAPPVPRELSEEEQRQIMLSDEFINFFDRTSRIVERQLNESSVDIFTDYTGGDGGKLMQSDIGERIKFQRSFTDERWTMGRTVTCLDWSTQYPELLAASYNQKEDAPHEPDGVVLIWNAKYKKNTPEYIFHCQSAVTSVCFATFHPNLVVGGTYSGKIVLWDNRSSRRTPVQKTQLSASTHTHPVYCVTVVGTPNANNLISISTDGKMCSWSLEMLSQPQESLELTHKQSKCVAATSMSFLSNDVNNLVLGSEDGSVYTACRHGSKAGITDSLSDSHGGPVTGIHSNHVTGPVDMSHYFLTSSFDWTIKLWSVKEQKCLHSFDDNNDYVMDVSWSPIHPALFAAVDASGRLDLWNINSDVEVPFATETIDSALNECRWHQNGQMIAVGDDVGRVHLLDVSENVATPKNDDWTRMVHALQDMKQEEDENAILNVIR</sequence>
<dbReference type="InterPro" id="IPR025956">
    <property type="entry name" value="DYNC1I1/DYNC1I2"/>
</dbReference>
<feature type="compositionally biased region" description="Polar residues" evidence="7">
    <location>
        <begin position="60"/>
        <end position="90"/>
    </location>
</feature>
<keyword evidence="5" id="KW-0677">Repeat</keyword>
<evidence type="ECO:0000256" key="6">
    <source>
        <dbReference type="ARBA" id="ARBA00023212"/>
    </source>
</evidence>
<keyword evidence="9" id="KW-1185">Reference proteome</keyword>
<dbReference type="InterPro" id="IPR001680">
    <property type="entry name" value="WD40_rpt"/>
</dbReference>
<dbReference type="EMBL" id="CAJFCJ010000018">
    <property type="protein sequence ID" value="CAD5122771.1"/>
    <property type="molecule type" value="Genomic_DNA"/>
</dbReference>
<protein>
    <submittedName>
        <fullName evidence="8">DgyrCDS11178</fullName>
    </submittedName>
</protein>
<reference evidence="8 9" key="1">
    <citation type="submission" date="2020-08" db="EMBL/GenBank/DDBJ databases">
        <authorList>
            <person name="Hejnol A."/>
        </authorList>
    </citation>
    <scope>NUCLEOTIDE SEQUENCE [LARGE SCALE GENOMIC DNA]</scope>
</reference>
<comment type="similarity">
    <text evidence="2">Belongs to the dynein intermediate chain family.</text>
</comment>
<feature type="region of interest" description="Disordered" evidence="7">
    <location>
        <begin position="153"/>
        <end position="176"/>
    </location>
</feature>
<evidence type="ECO:0000313" key="9">
    <source>
        <dbReference type="Proteomes" id="UP000549394"/>
    </source>
</evidence>
<feature type="region of interest" description="Disordered" evidence="7">
    <location>
        <begin position="1"/>
        <end position="46"/>
    </location>
</feature>
<organism evidence="8 9">
    <name type="scientific">Dimorphilus gyrociliatus</name>
    <dbReference type="NCBI Taxonomy" id="2664684"/>
    <lineage>
        <taxon>Eukaryota</taxon>
        <taxon>Metazoa</taxon>
        <taxon>Spiralia</taxon>
        <taxon>Lophotrochozoa</taxon>
        <taxon>Annelida</taxon>
        <taxon>Polychaeta</taxon>
        <taxon>Polychaeta incertae sedis</taxon>
        <taxon>Dinophilidae</taxon>
        <taxon>Dimorphilus</taxon>
    </lineage>
</organism>
<dbReference type="GO" id="GO:0045504">
    <property type="term" value="F:dynein heavy chain binding"/>
    <property type="evidence" value="ECO:0007669"/>
    <property type="project" value="TreeGrafter"/>
</dbReference>
<dbReference type="OrthoDB" id="4189at2759"/>
<feature type="region of interest" description="Disordered" evidence="7">
    <location>
        <begin position="60"/>
        <end position="93"/>
    </location>
</feature>
<name>A0A7I8W7H5_9ANNE</name>
<keyword evidence="4" id="KW-0853">WD repeat</keyword>
<dbReference type="SMART" id="SM00320">
    <property type="entry name" value="WD40"/>
    <property type="match status" value="7"/>
</dbReference>
<keyword evidence="3" id="KW-0963">Cytoplasm</keyword>
<dbReference type="InterPro" id="IPR015943">
    <property type="entry name" value="WD40/YVTN_repeat-like_dom_sf"/>
</dbReference>
<dbReference type="Pfam" id="PF11540">
    <property type="entry name" value="Dynein_IC2"/>
    <property type="match status" value="1"/>
</dbReference>
<dbReference type="SUPFAM" id="SSF50978">
    <property type="entry name" value="WD40 repeat-like"/>
    <property type="match status" value="1"/>
</dbReference>
<dbReference type="GO" id="GO:0010970">
    <property type="term" value="P:transport along microtubule"/>
    <property type="evidence" value="ECO:0007669"/>
    <property type="project" value="TreeGrafter"/>
</dbReference>
<evidence type="ECO:0000256" key="3">
    <source>
        <dbReference type="ARBA" id="ARBA00022490"/>
    </source>
</evidence>
<dbReference type="FunFam" id="2.130.10.10:FF:000781">
    <property type="entry name" value="Cytoplasmic dynein intermediate chain"/>
    <property type="match status" value="1"/>
</dbReference>
<evidence type="ECO:0000256" key="4">
    <source>
        <dbReference type="ARBA" id="ARBA00022574"/>
    </source>
</evidence>
<dbReference type="GO" id="GO:0005868">
    <property type="term" value="C:cytoplasmic dynein complex"/>
    <property type="evidence" value="ECO:0007669"/>
    <property type="project" value="InterPro"/>
</dbReference>
<dbReference type="PANTHER" id="PTHR12442:SF22">
    <property type="entry name" value="CYTOPLASMIC DYNEIN 1 INTERMEDIATE CHAIN-RELATED"/>
    <property type="match status" value="1"/>
</dbReference>
<evidence type="ECO:0000256" key="5">
    <source>
        <dbReference type="ARBA" id="ARBA00022737"/>
    </source>
</evidence>
<dbReference type="InterPro" id="IPR050687">
    <property type="entry name" value="Dynein_IC"/>
</dbReference>
<comment type="subcellular location">
    <subcellularLocation>
        <location evidence="1">Cytoplasm</location>
        <location evidence="1">Cytoskeleton</location>
    </subcellularLocation>
</comment>
<keyword evidence="6" id="KW-0206">Cytoskeleton</keyword>